<dbReference type="Gene3D" id="3.40.50.2000">
    <property type="entry name" value="Glycogen Phosphorylase B"/>
    <property type="match status" value="4"/>
</dbReference>
<dbReference type="SUPFAM" id="SSF53756">
    <property type="entry name" value="UDP-Glycosyltransferase/glycogen phosphorylase"/>
    <property type="match status" value="1"/>
</dbReference>
<dbReference type="PANTHER" id="PTHR46401:SF2">
    <property type="entry name" value="GLYCOSYLTRANSFERASE WBBK-RELATED"/>
    <property type="match status" value="1"/>
</dbReference>
<dbReference type="PANTHER" id="PTHR46401">
    <property type="entry name" value="GLYCOSYLTRANSFERASE WBBK-RELATED"/>
    <property type="match status" value="1"/>
</dbReference>
<evidence type="ECO:0000313" key="3">
    <source>
        <dbReference type="EMBL" id="AEL24540.1"/>
    </source>
</evidence>
<evidence type="ECO:0000313" key="4">
    <source>
        <dbReference type="Proteomes" id="UP000001635"/>
    </source>
</evidence>
<dbReference type="OrthoDB" id="834818at2"/>
<keyword evidence="4" id="KW-1185">Reference proteome</keyword>
<name>G0J231_CYCMS</name>
<reference evidence="4" key="1">
    <citation type="submission" date="2011-07" db="EMBL/GenBank/DDBJ databases">
        <title>The complete genome of Cyclobacterium marinum DSM 745.</title>
        <authorList>
            <person name="Lucas S."/>
            <person name="Han J."/>
            <person name="Lapidus A."/>
            <person name="Bruce D."/>
            <person name="Goodwin L."/>
            <person name="Pitluck S."/>
            <person name="Peters L."/>
            <person name="Kyrpides N."/>
            <person name="Mavromatis K."/>
            <person name="Ivanova N."/>
            <person name="Ovchinnikova G."/>
            <person name="Chertkov O."/>
            <person name="Detter J.C."/>
            <person name="Tapia R."/>
            <person name="Han C."/>
            <person name="Land M."/>
            <person name="Hauser L."/>
            <person name="Markowitz V."/>
            <person name="Cheng J.-F."/>
            <person name="Hugenholtz P."/>
            <person name="Woyke T."/>
            <person name="Wu D."/>
            <person name="Tindall B."/>
            <person name="Schuetze A."/>
            <person name="Brambilla E."/>
            <person name="Klenk H.-P."/>
            <person name="Eisen J.A."/>
        </authorList>
    </citation>
    <scope>NUCLEOTIDE SEQUENCE [LARGE SCALE GENOMIC DNA]</scope>
    <source>
        <strain evidence="4">ATCC 25205 / DSM 745 / LMG 13164 / NCIMB 1802</strain>
    </source>
</reference>
<accession>G0J231</accession>
<dbReference type="EMBL" id="CP002955">
    <property type="protein sequence ID" value="AEL24540.1"/>
    <property type="molecule type" value="Genomic_DNA"/>
</dbReference>
<dbReference type="eggNOG" id="COG0438">
    <property type="taxonomic scope" value="Bacteria"/>
</dbReference>
<dbReference type="GO" id="GO:0009103">
    <property type="term" value="P:lipopolysaccharide biosynthetic process"/>
    <property type="evidence" value="ECO:0007669"/>
    <property type="project" value="TreeGrafter"/>
</dbReference>
<dbReference type="STRING" id="880070.Cycma_0766"/>
<dbReference type="InterPro" id="IPR001296">
    <property type="entry name" value="Glyco_trans_1"/>
</dbReference>
<dbReference type="GO" id="GO:0016757">
    <property type="term" value="F:glycosyltransferase activity"/>
    <property type="evidence" value="ECO:0007669"/>
    <property type="project" value="InterPro"/>
</dbReference>
<gene>
    <name evidence="3" type="ordered locus">Cycma_0766</name>
</gene>
<evidence type="ECO:0000259" key="2">
    <source>
        <dbReference type="Pfam" id="PF00534"/>
    </source>
</evidence>
<feature type="domain" description="Glycosyl transferase family 1" evidence="2">
    <location>
        <begin position="242"/>
        <end position="342"/>
    </location>
</feature>
<dbReference type="RefSeq" id="WP_014018838.1">
    <property type="nucleotide sequence ID" value="NC_015914.1"/>
</dbReference>
<dbReference type="HOGENOM" id="CLU_063407_0_0_10"/>
<keyword evidence="1 3" id="KW-0808">Transferase</keyword>
<proteinExistence type="predicted"/>
<protein>
    <submittedName>
        <fullName evidence="3">Glycosyl transferase group 1</fullName>
    </submittedName>
</protein>
<dbReference type="Pfam" id="PF00534">
    <property type="entry name" value="Glycos_transf_1"/>
    <property type="match status" value="1"/>
</dbReference>
<dbReference type="Proteomes" id="UP000001635">
    <property type="component" value="Chromosome"/>
</dbReference>
<dbReference type="AlphaFoldDB" id="G0J231"/>
<organism evidence="3 4">
    <name type="scientific">Cyclobacterium marinum (strain ATCC 25205 / DSM 745 / LMG 13164 / NCIMB 1802)</name>
    <name type="common">Flectobacillus marinus</name>
    <dbReference type="NCBI Taxonomy" id="880070"/>
    <lineage>
        <taxon>Bacteria</taxon>
        <taxon>Pseudomonadati</taxon>
        <taxon>Bacteroidota</taxon>
        <taxon>Cytophagia</taxon>
        <taxon>Cytophagales</taxon>
        <taxon>Cyclobacteriaceae</taxon>
        <taxon>Cyclobacterium</taxon>
    </lineage>
</organism>
<dbReference type="KEGG" id="cmr:Cycma_0766"/>
<sequence>MKGKIKILLINSYSFEKIFDNWKNGINPSHYLMGKVELEKSGEFQVDILPHQKYHWLDTLGKFIKIPFLDQQVRALSMIKNYDLVYMPYPISISKLFTLLKIFGLLKIPVVGLAHQNFIYYKNKNSILNKLGVKHLRQIDAFAFFSKNLMLKTQKDLKYNQFEKENKCFSVSWGADVDFYKNIKTIKKKDDLPYAVCAGTADRDYDILIKAFENIPINLKIYCTPNTIPASTHLPPNVTVDTSWVPYDQLLEEYVNSSFIIIPLKEEIRKKGNTYGLTVLLDAMAVGKPVLMTQHSFLDIDIENEQIGLWVYDNTPEGWNKKLLQMVGEETDLEAMGKKAKQLHLQKYNIQNFANQMAEVFKTVLKRKHKG</sequence>
<evidence type="ECO:0000256" key="1">
    <source>
        <dbReference type="ARBA" id="ARBA00022679"/>
    </source>
</evidence>